<comment type="caution">
    <text evidence="1">The sequence shown here is derived from an EMBL/GenBank/DDBJ whole genome shotgun (WGS) entry which is preliminary data.</text>
</comment>
<dbReference type="Proteomes" id="UP000429595">
    <property type="component" value="Unassembled WGS sequence"/>
</dbReference>
<name>A0A6I1FGY7_9BACI</name>
<protein>
    <submittedName>
        <fullName evidence="1">Uncharacterized protein</fullName>
    </submittedName>
</protein>
<sequence>MTESLAAAAGQKKSGADCSGATIIRQAGEVAFFSHTARLAYDLELQGGEAGQKKSGSVCMDAFHSNTTITNI</sequence>
<evidence type="ECO:0000313" key="2">
    <source>
        <dbReference type="Proteomes" id="UP000429595"/>
    </source>
</evidence>
<reference evidence="1 2" key="1">
    <citation type="submission" date="2019-10" db="EMBL/GenBank/DDBJ databases">
        <title>Bacillus aerolatum sp. nov., isolated from bioaerosol of sport playgrounds.</title>
        <authorList>
            <person name="Chen P."/>
            <person name="Zhang G."/>
        </authorList>
    </citation>
    <scope>NUCLEOTIDE SEQUENCE [LARGE SCALE GENOMIC DNA]</scope>
    <source>
        <strain evidence="1 2">CX253</strain>
    </source>
</reference>
<dbReference type="EMBL" id="WEIO01000003">
    <property type="protein sequence ID" value="KAB7707465.1"/>
    <property type="molecule type" value="Genomic_DNA"/>
</dbReference>
<accession>A0A6I1FGY7</accession>
<proteinExistence type="predicted"/>
<organism evidence="1 2">
    <name type="scientific">Bacillus aerolatus</name>
    <dbReference type="NCBI Taxonomy" id="2653354"/>
    <lineage>
        <taxon>Bacteria</taxon>
        <taxon>Bacillati</taxon>
        <taxon>Bacillota</taxon>
        <taxon>Bacilli</taxon>
        <taxon>Bacillales</taxon>
        <taxon>Bacillaceae</taxon>
        <taxon>Bacillus</taxon>
    </lineage>
</organism>
<keyword evidence="2" id="KW-1185">Reference proteome</keyword>
<evidence type="ECO:0000313" key="1">
    <source>
        <dbReference type="EMBL" id="KAB7707465.1"/>
    </source>
</evidence>
<dbReference type="RefSeq" id="WP_152150429.1">
    <property type="nucleotide sequence ID" value="NZ_WEIO01000003.1"/>
</dbReference>
<gene>
    <name evidence="1" type="ORF">F9802_06855</name>
</gene>
<dbReference type="AlphaFoldDB" id="A0A6I1FGY7"/>